<reference evidence="2" key="1">
    <citation type="submission" date="2014-12" db="EMBL/GenBank/DDBJ databases">
        <title>Insight into the proteome of Arion vulgaris.</title>
        <authorList>
            <person name="Aradska J."/>
            <person name="Bulat T."/>
            <person name="Smidak R."/>
            <person name="Sarate P."/>
            <person name="Gangsoo J."/>
            <person name="Sialana F."/>
            <person name="Bilban M."/>
            <person name="Lubec G."/>
        </authorList>
    </citation>
    <scope>NUCLEOTIDE SEQUENCE</scope>
    <source>
        <tissue evidence="2">Skin</tissue>
    </source>
</reference>
<proteinExistence type="predicted"/>
<dbReference type="EMBL" id="HACG01008732">
    <property type="protein sequence ID" value="CEK55597.1"/>
    <property type="molecule type" value="Transcribed_RNA"/>
</dbReference>
<organism evidence="2">
    <name type="scientific">Arion vulgaris</name>
    <dbReference type="NCBI Taxonomy" id="1028688"/>
    <lineage>
        <taxon>Eukaryota</taxon>
        <taxon>Metazoa</taxon>
        <taxon>Spiralia</taxon>
        <taxon>Lophotrochozoa</taxon>
        <taxon>Mollusca</taxon>
        <taxon>Gastropoda</taxon>
        <taxon>Heterobranchia</taxon>
        <taxon>Euthyneura</taxon>
        <taxon>Panpulmonata</taxon>
        <taxon>Eupulmonata</taxon>
        <taxon>Stylommatophora</taxon>
        <taxon>Helicina</taxon>
        <taxon>Arionoidea</taxon>
        <taxon>Arionidae</taxon>
        <taxon>Arion</taxon>
    </lineage>
</organism>
<feature type="region of interest" description="Disordered" evidence="1">
    <location>
        <begin position="1"/>
        <end position="49"/>
    </location>
</feature>
<name>A0A0B6YHD3_9EUPU</name>
<evidence type="ECO:0000256" key="1">
    <source>
        <dbReference type="SAM" id="MobiDB-lite"/>
    </source>
</evidence>
<accession>A0A0B6YHD3</accession>
<sequence length="49" mass="5260">STAKTPPTQRRMRSNSDKTDGSKTLTNDDGSNNKDPLKAAKQAAAKKEV</sequence>
<evidence type="ECO:0000313" key="2">
    <source>
        <dbReference type="EMBL" id="CEK55597.1"/>
    </source>
</evidence>
<feature type="non-terminal residue" evidence="2">
    <location>
        <position position="1"/>
    </location>
</feature>
<gene>
    <name evidence="2" type="primary">ORF25577</name>
</gene>
<dbReference type="AlphaFoldDB" id="A0A0B6YHD3"/>
<protein>
    <submittedName>
        <fullName evidence="2">Uncharacterized protein</fullName>
    </submittedName>
</protein>